<dbReference type="SUPFAM" id="SSF47807">
    <property type="entry name" value="5' to 3' exonuclease, C-terminal subdomain"/>
    <property type="match status" value="1"/>
</dbReference>
<dbReference type="AlphaFoldDB" id="A0A8T2VFH5"/>
<dbReference type="InterPro" id="IPR029060">
    <property type="entry name" value="PIN-like_dom_sf"/>
</dbReference>
<keyword evidence="1" id="KW-0540">Nuclease</keyword>
<dbReference type="Gene3D" id="1.10.150.20">
    <property type="entry name" value="5' to 3' exonuclease, C-terminal subdomain"/>
    <property type="match status" value="1"/>
</dbReference>
<reference evidence="5" key="1">
    <citation type="submission" date="2021-08" db="EMBL/GenBank/DDBJ databases">
        <title>WGS assembly of Ceratopteris richardii.</title>
        <authorList>
            <person name="Marchant D.B."/>
            <person name="Chen G."/>
            <person name="Jenkins J."/>
            <person name="Shu S."/>
            <person name="Leebens-Mack J."/>
            <person name="Grimwood J."/>
            <person name="Schmutz J."/>
            <person name="Soltis P."/>
            <person name="Soltis D."/>
            <person name="Chen Z.-H."/>
        </authorList>
    </citation>
    <scope>NUCLEOTIDE SEQUENCE</scope>
    <source>
        <strain evidence="5">Whitten #5841</strain>
        <tissue evidence="5">Leaf</tissue>
    </source>
</reference>
<dbReference type="OrthoDB" id="275278at2759"/>
<evidence type="ECO:0000259" key="4">
    <source>
        <dbReference type="SMART" id="SM00475"/>
    </source>
</evidence>
<dbReference type="Pfam" id="PF01367">
    <property type="entry name" value="5_3_exonuc"/>
    <property type="match status" value="1"/>
</dbReference>
<dbReference type="InterPro" id="IPR002421">
    <property type="entry name" value="5-3_exonuclease"/>
</dbReference>
<feature type="domain" description="5'-3' exonuclease" evidence="4">
    <location>
        <begin position="73"/>
        <end position="342"/>
    </location>
</feature>
<evidence type="ECO:0000313" key="6">
    <source>
        <dbReference type="Proteomes" id="UP000825935"/>
    </source>
</evidence>
<dbReference type="GO" id="GO:0033567">
    <property type="term" value="P:DNA replication, Okazaki fragment processing"/>
    <property type="evidence" value="ECO:0007669"/>
    <property type="project" value="InterPro"/>
</dbReference>
<dbReference type="InterPro" id="IPR020046">
    <property type="entry name" value="5-3_exonucl_a-hlix_arch_N"/>
</dbReference>
<dbReference type="InterPro" id="IPR036279">
    <property type="entry name" value="5-3_exonuclease_C_sf"/>
</dbReference>
<dbReference type="InterPro" id="IPR038969">
    <property type="entry name" value="FEN"/>
</dbReference>
<dbReference type="GO" id="GO:0003677">
    <property type="term" value="F:DNA binding"/>
    <property type="evidence" value="ECO:0007669"/>
    <property type="project" value="InterPro"/>
</dbReference>
<dbReference type="PANTHER" id="PTHR42646:SF4">
    <property type="entry name" value="5'-3' EXONUCLEASE FAMILY PROTEIN"/>
    <property type="match status" value="1"/>
</dbReference>
<evidence type="ECO:0000313" key="5">
    <source>
        <dbReference type="EMBL" id="KAH7447231.1"/>
    </source>
</evidence>
<feature type="compositionally biased region" description="Polar residues" evidence="3">
    <location>
        <begin position="393"/>
        <end position="408"/>
    </location>
</feature>
<feature type="region of interest" description="Disordered" evidence="3">
    <location>
        <begin position="381"/>
        <end position="408"/>
    </location>
</feature>
<dbReference type="GO" id="GO:0008409">
    <property type="term" value="F:5'-3' exonuclease activity"/>
    <property type="evidence" value="ECO:0007669"/>
    <property type="project" value="InterPro"/>
</dbReference>
<keyword evidence="6" id="KW-1185">Reference proteome</keyword>
<name>A0A8T2VFH5_CERRI</name>
<gene>
    <name evidence="5" type="ORF">KP509_01G097800</name>
</gene>
<dbReference type="Pfam" id="PF02739">
    <property type="entry name" value="5_3_exonuc_N"/>
    <property type="match status" value="1"/>
</dbReference>
<dbReference type="OMA" id="YKAHRPR"/>
<organism evidence="5 6">
    <name type="scientific">Ceratopteris richardii</name>
    <name type="common">Triangle waterfern</name>
    <dbReference type="NCBI Taxonomy" id="49495"/>
    <lineage>
        <taxon>Eukaryota</taxon>
        <taxon>Viridiplantae</taxon>
        <taxon>Streptophyta</taxon>
        <taxon>Embryophyta</taxon>
        <taxon>Tracheophyta</taxon>
        <taxon>Polypodiopsida</taxon>
        <taxon>Polypodiidae</taxon>
        <taxon>Polypodiales</taxon>
        <taxon>Pteridineae</taxon>
        <taxon>Pteridaceae</taxon>
        <taxon>Parkerioideae</taxon>
        <taxon>Ceratopteris</taxon>
    </lineage>
</organism>
<dbReference type="Proteomes" id="UP000825935">
    <property type="component" value="Chromosome 1"/>
</dbReference>
<evidence type="ECO:0000256" key="3">
    <source>
        <dbReference type="SAM" id="MobiDB-lite"/>
    </source>
</evidence>
<keyword evidence="2" id="KW-0378">Hydrolase</keyword>
<dbReference type="SUPFAM" id="SSF88723">
    <property type="entry name" value="PIN domain-like"/>
    <property type="match status" value="1"/>
</dbReference>
<dbReference type="GO" id="GO:0017108">
    <property type="term" value="F:5'-flap endonuclease activity"/>
    <property type="evidence" value="ECO:0007669"/>
    <property type="project" value="InterPro"/>
</dbReference>
<proteinExistence type="predicted"/>
<comment type="caution">
    <text evidence="5">The sequence shown here is derived from an EMBL/GenBank/DDBJ whole genome shotgun (WGS) entry which is preliminary data.</text>
</comment>
<dbReference type="SMART" id="SM00475">
    <property type="entry name" value="53EXOc"/>
    <property type="match status" value="1"/>
</dbReference>
<evidence type="ECO:0000256" key="1">
    <source>
        <dbReference type="ARBA" id="ARBA00022722"/>
    </source>
</evidence>
<dbReference type="PANTHER" id="PTHR42646">
    <property type="entry name" value="FLAP ENDONUCLEASE XNI"/>
    <property type="match status" value="1"/>
</dbReference>
<accession>A0A8T2VFH5</accession>
<dbReference type="EMBL" id="CM035406">
    <property type="protein sequence ID" value="KAH7447231.1"/>
    <property type="molecule type" value="Genomic_DNA"/>
</dbReference>
<dbReference type="InterPro" id="IPR020045">
    <property type="entry name" value="DNA_polI_H3TH"/>
</dbReference>
<protein>
    <recommendedName>
        <fullName evidence="4">5'-3' exonuclease domain-containing protein</fullName>
    </recommendedName>
</protein>
<sequence length="408" mass="45995">MIASSAYALFPFSTLSHPINRPNYSFFSVTYPSSRKPKHQTCFYVHAGPSDVDSSISSTSLTLPPDEPRRSTNKTLFLLDIAPLCYSGKRPSPSALIGWLKPLFLHVTFNNPIIAVIDGERGNEYRRQILPGYKSSRNAFVPLSTSLRRETWKGDDADLREARPFIKTFFKTCGIPVVSLEDAEADDVVASLMEQAVSKGFQVTIGSPDKDFKQLLCENVQLLMPLPERHRWSLYTDKLYIQQQGCSPEIELSLRCLLGDKADCVPGLADFAPGFGRKTALKLLRKYGSLEHLLREASSRTVGKPYIQNALTEYASVLWKNLQVLRLRRDLPVSLIEEWCNPRDTSNDERAFSELARHIKALRLQRIQRDGVVPTAAKRVAQSFKPATRHRQLTCSSKPQKLENGVQQ</sequence>
<dbReference type="Gene3D" id="3.40.50.1010">
    <property type="entry name" value="5'-nuclease"/>
    <property type="match status" value="1"/>
</dbReference>
<evidence type="ECO:0000256" key="2">
    <source>
        <dbReference type="ARBA" id="ARBA00022801"/>
    </source>
</evidence>